<dbReference type="GO" id="GO:0003700">
    <property type="term" value="F:DNA-binding transcription factor activity"/>
    <property type="evidence" value="ECO:0007669"/>
    <property type="project" value="TreeGrafter"/>
</dbReference>
<keyword evidence="1" id="KW-0678">Repressor</keyword>
<evidence type="ECO:0000256" key="2">
    <source>
        <dbReference type="ARBA" id="ARBA00023015"/>
    </source>
</evidence>
<feature type="domain" description="HTH lacI-type" evidence="5">
    <location>
        <begin position="6"/>
        <end position="62"/>
    </location>
</feature>
<dbReference type="PANTHER" id="PTHR30146">
    <property type="entry name" value="LACI-RELATED TRANSCRIPTIONAL REPRESSOR"/>
    <property type="match status" value="1"/>
</dbReference>
<dbReference type="PANTHER" id="PTHR30146:SF148">
    <property type="entry name" value="HTH-TYPE TRANSCRIPTIONAL REPRESSOR PURR-RELATED"/>
    <property type="match status" value="1"/>
</dbReference>
<dbReference type="EMBL" id="JAUSXV010000001">
    <property type="protein sequence ID" value="MDQ0646551.1"/>
    <property type="molecule type" value="Genomic_DNA"/>
</dbReference>
<dbReference type="CDD" id="cd06288">
    <property type="entry name" value="PBP1_sucrose_transcription_regulator"/>
    <property type="match status" value="1"/>
</dbReference>
<evidence type="ECO:0000256" key="4">
    <source>
        <dbReference type="ARBA" id="ARBA00023163"/>
    </source>
</evidence>
<dbReference type="GO" id="GO:0000976">
    <property type="term" value="F:transcription cis-regulatory region binding"/>
    <property type="evidence" value="ECO:0007669"/>
    <property type="project" value="TreeGrafter"/>
</dbReference>
<dbReference type="Proteomes" id="UP001244427">
    <property type="component" value="Unassembled WGS sequence"/>
</dbReference>
<dbReference type="Pfam" id="PF00356">
    <property type="entry name" value="LacI"/>
    <property type="match status" value="1"/>
</dbReference>
<protein>
    <submittedName>
        <fullName evidence="6">LacI family transcriptional regulator</fullName>
    </submittedName>
</protein>
<keyword evidence="7" id="KW-1185">Reference proteome</keyword>
<keyword evidence="4" id="KW-0804">Transcription</keyword>
<dbReference type="InterPro" id="IPR010982">
    <property type="entry name" value="Lambda_DNA-bd_dom_sf"/>
</dbReference>
<dbReference type="SMART" id="SM00354">
    <property type="entry name" value="HTH_LACI"/>
    <property type="match status" value="1"/>
</dbReference>
<accession>A0AAW8ETA1</accession>
<sequence>MTGKRVTLADVARLAGLSPTAVSLILNGRPNTRLSQDARDRAFSAAQALGYRPNLSARALRGDKTHTIGFISDMVTTTRFASGLIEGTIAAAEEAGHVVLVMETNGDPRRQAVAVEAVLDRQADGILFASMRAREVDLPEVPAGTEVVMLNAASPIHRRSVLPDEEAGGRAAVDLLVQHGHRNGIALIGQRDQVSAELLRSIAVTRRMAGITEAMRAHDLSFIDEESISIWVPDRGYAATRAVLERGRPVTALLCLNDRIAFGAYQALADAGLSVPDDISVISFDDDELASYLRPGLTTIGLPHEDMGEKAVQLLLNPSADEEVLIPMPTIVRNSVAAPTR</sequence>
<dbReference type="RefSeq" id="WP_292906950.1">
    <property type="nucleotide sequence ID" value="NZ_JAUSXV010000001.1"/>
</dbReference>
<dbReference type="Gene3D" id="3.40.50.2300">
    <property type="match status" value="2"/>
</dbReference>
<evidence type="ECO:0000313" key="6">
    <source>
        <dbReference type="EMBL" id="MDQ0646551.1"/>
    </source>
</evidence>
<comment type="caution">
    <text evidence="6">The sequence shown here is derived from an EMBL/GenBank/DDBJ whole genome shotgun (WGS) entry which is preliminary data.</text>
</comment>
<dbReference type="Gene3D" id="1.10.260.40">
    <property type="entry name" value="lambda repressor-like DNA-binding domains"/>
    <property type="match status" value="1"/>
</dbReference>
<name>A0AAW8ETA1_9MICO</name>
<dbReference type="PROSITE" id="PS50932">
    <property type="entry name" value="HTH_LACI_2"/>
    <property type="match status" value="1"/>
</dbReference>
<keyword evidence="2" id="KW-0805">Transcription regulation</keyword>
<dbReference type="CDD" id="cd01392">
    <property type="entry name" value="HTH_LacI"/>
    <property type="match status" value="1"/>
</dbReference>
<organism evidence="6 7">
    <name type="scientific">Microbacterium natoriense</name>
    <dbReference type="NCBI Taxonomy" id="284570"/>
    <lineage>
        <taxon>Bacteria</taxon>
        <taxon>Bacillati</taxon>
        <taxon>Actinomycetota</taxon>
        <taxon>Actinomycetes</taxon>
        <taxon>Micrococcales</taxon>
        <taxon>Microbacteriaceae</taxon>
        <taxon>Microbacterium</taxon>
    </lineage>
</organism>
<evidence type="ECO:0000313" key="7">
    <source>
        <dbReference type="Proteomes" id="UP001244427"/>
    </source>
</evidence>
<evidence type="ECO:0000256" key="1">
    <source>
        <dbReference type="ARBA" id="ARBA00022491"/>
    </source>
</evidence>
<evidence type="ECO:0000259" key="5">
    <source>
        <dbReference type="PROSITE" id="PS50932"/>
    </source>
</evidence>
<dbReference type="Pfam" id="PF13377">
    <property type="entry name" value="Peripla_BP_3"/>
    <property type="match status" value="1"/>
</dbReference>
<dbReference type="InterPro" id="IPR046335">
    <property type="entry name" value="LacI/GalR-like_sensor"/>
</dbReference>
<gene>
    <name evidence="6" type="ORF">QFZ53_000747</name>
</gene>
<reference evidence="6 7" key="1">
    <citation type="submission" date="2023-07" db="EMBL/GenBank/DDBJ databases">
        <title>Comparative genomics of wheat-associated soil bacteria to identify genetic determinants of phenazine resistance.</title>
        <authorList>
            <person name="Mouncey N."/>
        </authorList>
    </citation>
    <scope>NUCLEOTIDE SEQUENCE [LARGE SCALE GENOMIC DNA]</scope>
    <source>
        <strain evidence="6 7">W4I9-1</strain>
    </source>
</reference>
<evidence type="ECO:0000256" key="3">
    <source>
        <dbReference type="ARBA" id="ARBA00023125"/>
    </source>
</evidence>
<dbReference type="InterPro" id="IPR000843">
    <property type="entry name" value="HTH_LacI"/>
</dbReference>
<dbReference type="SUPFAM" id="SSF53822">
    <property type="entry name" value="Periplasmic binding protein-like I"/>
    <property type="match status" value="1"/>
</dbReference>
<dbReference type="AlphaFoldDB" id="A0AAW8ETA1"/>
<proteinExistence type="predicted"/>
<dbReference type="SUPFAM" id="SSF47413">
    <property type="entry name" value="lambda repressor-like DNA-binding domains"/>
    <property type="match status" value="1"/>
</dbReference>
<dbReference type="InterPro" id="IPR028082">
    <property type="entry name" value="Peripla_BP_I"/>
</dbReference>
<keyword evidence="3" id="KW-0238">DNA-binding</keyword>